<dbReference type="GO" id="GO:0005634">
    <property type="term" value="C:nucleus"/>
    <property type="evidence" value="ECO:0007669"/>
    <property type="project" value="UniProtKB-SubCell"/>
</dbReference>
<feature type="disulfide bond" evidence="17">
    <location>
        <begin position="2099"/>
        <end position="2116"/>
    </location>
</feature>
<evidence type="ECO:0000256" key="12">
    <source>
        <dbReference type="ARBA" id="ARBA00057509"/>
    </source>
</evidence>
<keyword evidence="7 20" id="KW-1133">Transmembrane helix</keyword>
<dbReference type="SUPFAM" id="SSF49723">
    <property type="entry name" value="Lipase/lipooxygenase domain (PLAT/LH2 domain)"/>
    <property type="match status" value="1"/>
</dbReference>
<comment type="caution">
    <text evidence="18">Lacks conserved residue(s) required for the propagation of feature annotation.</text>
</comment>
<feature type="transmembrane region" description="Helical" evidence="20">
    <location>
        <begin position="1863"/>
        <end position="1891"/>
    </location>
</feature>
<dbReference type="InterPro" id="IPR013122">
    <property type="entry name" value="PKD1_2_channel"/>
</dbReference>
<evidence type="ECO:0000256" key="17">
    <source>
        <dbReference type="PIRSR" id="PIRSR603915-2"/>
    </source>
</evidence>
<feature type="signal peptide" evidence="21">
    <location>
        <begin position="1"/>
        <end position="26"/>
    </location>
</feature>
<dbReference type="Pfam" id="PF02010">
    <property type="entry name" value="REJ"/>
    <property type="match status" value="1"/>
</dbReference>
<evidence type="ECO:0000256" key="5">
    <source>
        <dbReference type="ARBA" id="ARBA00022692"/>
    </source>
</evidence>
<evidence type="ECO:0000256" key="8">
    <source>
        <dbReference type="ARBA" id="ARBA00023136"/>
    </source>
</evidence>
<keyword evidence="9" id="KW-0325">Glycoprotein</keyword>
<feature type="transmembrane region" description="Helical" evidence="20">
    <location>
        <begin position="2443"/>
        <end position="2465"/>
    </location>
</feature>
<dbReference type="InterPro" id="IPR001024">
    <property type="entry name" value="PLAT/LH2_dom"/>
</dbReference>
<feature type="domain" description="PLAT" evidence="22">
    <location>
        <begin position="1486"/>
        <end position="1603"/>
    </location>
</feature>
<feature type="compositionally biased region" description="Polar residues" evidence="19">
    <location>
        <begin position="1827"/>
        <end position="1838"/>
    </location>
</feature>
<dbReference type="KEGG" id="pcw:110201651"/>
<evidence type="ECO:0000256" key="15">
    <source>
        <dbReference type="ARBA" id="ARBA00077182"/>
    </source>
</evidence>
<dbReference type="InParanoid" id="A0A6P5JQ30"/>
<evidence type="ECO:0000256" key="20">
    <source>
        <dbReference type="SAM" id="Phobius"/>
    </source>
</evidence>
<dbReference type="GeneID" id="110201651"/>
<dbReference type="Pfam" id="PF01477">
    <property type="entry name" value="PLAT"/>
    <property type="match status" value="1"/>
</dbReference>
<keyword evidence="11" id="KW-0968">Cytoplasmic vesicle</keyword>
<evidence type="ECO:0000256" key="9">
    <source>
        <dbReference type="ARBA" id="ARBA00023180"/>
    </source>
</evidence>
<feature type="transmembrane region" description="Helical" evidence="20">
    <location>
        <begin position="2290"/>
        <end position="2313"/>
    </location>
</feature>
<keyword evidence="6 21" id="KW-0732">Signal</keyword>
<evidence type="ECO:0000256" key="14">
    <source>
        <dbReference type="ARBA" id="ARBA00068425"/>
    </source>
</evidence>
<dbReference type="GO" id="GO:0005886">
    <property type="term" value="C:plasma membrane"/>
    <property type="evidence" value="ECO:0007669"/>
    <property type="project" value="UniProtKB-SubCell"/>
</dbReference>
<gene>
    <name evidence="25" type="primary">PKDREJ</name>
</gene>
<dbReference type="InterPro" id="IPR014010">
    <property type="entry name" value="REJ_dom"/>
</dbReference>
<dbReference type="Gene3D" id="2.60.60.20">
    <property type="entry name" value="PLAT/LH2 domain"/>
    <property type="match status" value="1"/>
</dbReference>
<feature type="domain" description="REJ" evidence="23">
    <location>
        <begin position="476"/>
        <end position="1173"/>
    </location>
</feature>
<dbReference type="FunCoup" id="A0A6P5JQ30">
    <property type="interactions" value="71"/>
</dbReference>
<dbReference type="PANTHER" id="PTHR10877:SF185">
    <property type="entry name" value="POLYCYSTIN FAMILY RECEPTOR FOR EGG JELLY"/>
    <property type="match status" value="1"/>
</dbReference>
<dbReference type="InterPro" id="IPR051223">
    <property type="entry name" value="Polycystin"/>
</dbReference>
<reference evidence="25" key="1">
    <citation type="submission" date="2025-08" db="UniProtKB">
        <authorList>
            <consortium name="RefSeq"/>
        </authorList>
    </citation>
    <scope>IDENTIFICATION</scope>
    <source>
        <tissue evidence="25">Spleen</tissue>
    </source>
</reference>
<organism evidence="24 25">
    <name type="scientific">Phascolarctos cinereus</name>
    <name type="common">Koala</name>
    <dbReference type="NCBI Taxonomy" id="38626"/>
    <lineage>
        <taxon>Eukaryota</taxon>
        <taxon>Metazoa</taxon>
        <taxon>Chordata</taxon>
        <taxon>Craniata</taxon>
        <taxon>Vertebrata</taxon>
        <taxon>Euteleostomi</taxon>
        <taxon>Mammalia</taxon>
        <taxon>Metatheria</taxon>
        <taxon>Diprotodontia</taxon>
        <taxon>Phascolarctidae</taxon>
        <taxon>Phascolarctos</taxon>
    </lineage>
</organism>
<feature type="region of interest" description="Disordered" evidence="19">
    <location>
        <begin position="1782"/>
        <end position="1846"/>
    </location>
</feature>
<evidence type="ECO:0000256" key="19">
    <source>
        <dbReference type="SAM" id="MobiDB-lite"/>
    </source>
</evidence>
<dbReference type="GO" id="GO:0002080">
    <property type="term" value="C:acrosomal membrane"/>
    <property type="evidence" value="ECO:0007669"/>
    <property type="project" value="UniProtKB-SubCell"/>
</dbReference>
<sequence>MLPGGALARFSLLLLLLPLLPLPLLPLLPPSPLPRRCPSSAPAPPPPVGPASRQRLHPCLQALRSSSRGPLSNLTPAPHPESYLGFPLGRASEPARGPDPVASSGGASKWDLALGLELVPKASLGLGRQGALCPRLALQLKPRSGPSSIPGRPVEAALLHVLSASSSPLSQRPSSALHLSWGLQPIGSRLTFRLYQPRGCGLCQAWKVTCNPYLEAGGISCIPGNTHGQGDPSWTLAHLPLPGWGWDRGACRVISQALEGHLHLVNSSLSIWVRGSTLHLNLQQAHTGSYGPGVYYSRAAPGIGSAQQSQTHLLFYQQQGLSWLFTLDFLGSHCDHLSVHLYLSPKGVVFFGTRPHKDLEVHFFNSGPLGPHGLVYLVWFIPLQHPLLHIQWTFHLHLPGTSLRHNRTYTYRDRLPRASSFIPRSVLPFHPDVYAGFMEKADCSTNSLEPAILEASLDMYGSKVLKSTVACVENPCFIQEVRIKEGDSVEMDAQYPFTINTAVRVNCSIPHKVKHDWNFYLIPNVNTTPNWNRPLETWWTKQMKHSSIFFVPERTLVKGLYLVRFSVTVTTAKKQLKASADMFLSVTKRSFLEAIIEKGYLRKVAFNESWTLNGSASSDSSNPDSNPSEGLDFRWYCTTNRSHFRFVIEPASTTDTCLPQLPDLRWIQESGPVHTVLPETLRGNQVYYFRLVVQKDERKAYADQRVTVTAGPTPATSFSCIENCENNLIITDRFTLSGKCTDCGSATVYYLWSLFSVSKKEIPFDWVRQTTTGRSNPYLSIKASAFKGFQDQFCFISLRVSNWGGGFSVSNHSFYINSPPHIGQCNVHPDKGAALVTKFVVQCSNFRDFNLPLSFKIIASNFWDVDYISSLEQNTLGAVMYFGAQPVTPPSFLPLGMPANNYLVTIYAQVYDSLGAFSQVTLYATVNSPLDKDSPNTVLGHLLSLTQNSSDAMLTTLFQQGHFVQAGYLAFLVASVLKDVKPLPDFETNYTEIQERLINFSKHLPTNTLVEISQVTITILVLTQEGSGLTAAVQKAAIHRLMEINLALQRYRQREKHFHSEQIEVVSVGISTSLSNIFKTSTHKDIVNETLYVVGWLADTVSSIKVPGEMETVISTPNFKVHFKKEEKQNVIGAFLAKKDCQNCFYPTLRKSNVTDLERQGPISTVFYEFKDDPFPWLSQEESLSVDVVGFKMSETTENGDLLEVEPEVVEAFIVRKNLKEAVFNLTMGPDKDGLKMTTGVFNFVANGGYKEVFIHIITEVKVLFKAWLYVGSNVTHTLPIASFLIPPDMPPVANKRELFDPTCKVKAPYLLCLSQSLLQASARGSDSAEWLLSVVVQSPHIVMKPNNKLVRISVFAAHCLNMDGVESEWGRKDCAVGDGISWWRVHCICHLKPKPKPKPKLRKPWHHRSRIKYLTARMVVIPNNIDLRPVVILTVPQNPVSLFTVIFIFFTYLVLAFWAIHKDKTDRFLREHVIILPDNDPYDHICYLVTFYTGSRLGAGTRADVFLQLLGSDASSDVHCLSHPDFTTFYRGSTDTFLLTTRNDLGDIRAIRVWHNNEGSHPSWYLSRVKVENIFNRRIWLFLCRSWLSVESESLEQTFEAADKTQPLHRKDYFLIHASNLLSTSHLWLSVFSSVVTEPFNRLQRLSCCLTLLLSTLLCNIMFFSLDEEAEAEAMSAELKHLRGLMRGIESALICEPLQMAVSALFTYSQKKVGAVPAAQVAPRFHAFMTSDFRNWKERLEMWYHHETAEPKAQGQGVPAKKQAPGNNVMLPEAAANALTETKGKPPNSRLQPKAAVSPEQNASAPKAKERKGQTSGKAGGGALISSPSNVVEQGSEQVKKSSRQPGRRRKKVMLFEARPRFVLYWWCVYIAWLLVICSSGVSSFFIIMYGLTYGYQKSMEWLFASVSSLCESIFVIQVAKILLLAGIRSGRTKYCKNIPWTTRYNYIEIRLQGLNLDADDARELHYEIVRVRGTRMYQPLVEDEIRIFRRRKRIKKRAIVFLRNIVNHFIFLALLLCIASLTGHSHSFHHNQAVRSQFSTSLEKVREPNDTYRWLTGVLLPLIHNSQNPTFLSNSWSRILGLPRMRQVRAKSIRKSCFLSGTTANRLMKKGIHCQRRYSPYMEDGKNYGRFWAAPTDSSVNLRPVSFTYEPKPRKWAYYSYGLAHAYGMGGYPFYFFPDQQQYNSTVRLQELQESGWLDERTWAVILELTTFSSDASLFCTISVVFEFSPLGVIEPSLAVHSFCLPLFHRRSRLELYLYGAAVVFIVVYLVEEVITIHKEKKNYVRNVFNLLSFGLKSMFLFLILLLYIQLRMAKEILGFYLKNSEDFTPFHAISHMDQVLRITLGFLVFLTILKTLMYSRFFYNVRLAQKAILAALPGIFHMALLVGVYIFVYVVFGYLVFGQHQWHYNSIIHSTQTIVSYCVSAFEDTAFLSKQVLGGLFLSSFMLVMICVLINLFQAVILSTYEEMKQLVYEEPAAEAEAATYLFHKMRNLFRFLTCRAPAHEEPAYFTDILYGHPENKSYRYLGLKTRSINGKRMTYVVV</sequence>
<feature type="transmembrane region" description="Helical" evidence="20">
    <location>
        <begin position="2374"/>
        <end position="2404"/>
    </location>
</feature>
<evidence type="ECO:0000256" key="10">
    <source>
        <dbReference type="ARBA" id="ARBA00023242"/>
    </source>
</evidence>
<evidence type="ECO:0000256" key="6">
    <source>
        <dbReference type="ARBA" id="ARBA00022729"/>
    </source>
</evidence>
<feature type="transmembrane region" description="Helical" evidence="20">
    <location>
        <begin position="2342"/>
        <end position="2362"/>
    </location>
</feature>
<keyword evidence="8 20" id="KW-0472">Membrane</keyword>
<feature type="transmembrane region" description="Helical" evidence="20">
    <location>
        <begin position="2258"/>
        <end position="2278"/>
    </location>
</feature>
<dbReference type="Pfam" id="PF20519">
    <property type="entry name" value="Polycystin_dom"/>
    <property type="match status" value="1"/>
</dbReference>
<evidence type="ECO:0000256" key="16">
    <source>
        <dbReference type="ARBA" id="ARBA00082925"/>
    </source>
</evidence>
<dbReference type="InterPro" id="IPR003915">
    <property type="entry name" value="PKD_2"/>
</dbReference>
<comment type="similarity">
    <text evidence="3">Belongs to the polycystin family.</text>
</comment>
<dbReference type="CTD" id="10343"/>
<evidence type="ECO:0000256" key="21">
    <source>
        <dbReference type="SAM" id="SignalP"/>
    </source>
</evidence>
<dbReference type="InterPro" id="IPR002859">
    <property type="entry name" value="PKD/REJ-like"/>
</dbReference>
<dbReference type="PANTHER" id="PTHR10877">
    <property type="entry name" value="POLYCYSTIN FAMILY MEMBER"/>
    <property type="match status" value="1"/>
</dbReference>
<evidence type="ECO:0000256" key="1">
    <source>
        <dbReference type="ARBA" id="ARBA00004123"/>
    </source>
</evidence>
<evidence type="ECO:0000256" key="2">
    <source>
        <dbReference type="ARBA" id="ARBA00004651"/>
    </source>
</evidence>
<comment type="function">
    <text evidence="12">Testis-specific protein that controls sperm transport and the timing of zona pellucida-evoked exocytosis of the sperm acrosome.</text>
</comment>
<keyword evidence="4" id="KW-1003">Cell membrane</keyword>
<evidence type="ECO:0000256" key="7">
    <source>
        <dbReference type="ARBA" id="ARBA00022989"/>
    </source>
</evidence>
<dbReference type="Proteomes" id="UP000515140">
    <property type="component" value="Unplaced"/>
</dbReference>
<keyword evidence="24" id="KW-1185">Reference proteome</keyword>
<dbReference type="InterPro" id="IPR036392">
    <property type="entry name" value="PLAT/LH2_dom_sf"/>
</dbReference>
<dbReference type="CDD" id="cd01752">
    <property type="entry name" value="PLAT_polycystin"/>
    <property type="match status" value="1"/>
</dbReference>
<dbReference type="PRINTS" id="PR01433">
    <property type="entry name" value="POLYCYSTIN2"/>
</dbReference>
<evidence type="ECO:0000256" key="13">
    <source>
        <dbReference type="ARBA" id="ARBA00060440"/>
    </source>
</evidence>
<keyword evidence="10" id="KW-0539">Nucleus</keyword>
<evidence type="ECO:0000313" key="24">
    <source>
        <dbReference type="Proteomes" id="UP000515140"/>
    </source>
</evidence>
<dbReference type="InterPro" id="IPR042060">
    <property type="entry name" value="PLAT_polycystin1"/>
</dbReference>
<proteinExistence type="inferred from homology"/>
<evidence type="ECO:0000256" key="3">
    <source>
        <dbReference type="ARBA" id="ARBA00007200"/>
    </source>
</evidence>
<dbReference type="RefSeq" id="XP_020833129.1">
    <property type="nucleotide sequence ID" value="XM_020977470.1"/>
</dbReference>
<dbReference type="FunFam" id="1.10.287.70:FF:000141">
    <property type="entry name" value="Polycystin family receptor for egg jelly"/>
    <property type="match status" value="1"/>
</dbReference>
<evidence type="ECO:0000259" key="23">
    <source>
        <dbReference type="PROSITE" id="PS51111"/>
    </source>
</evidence>
<evidence type="ECO:0000259" key="22">
    <source>
        <dbReference type="PROSITE" id="PS50095"/>
    </source>
</evidence>
<dbReference type="GO" id="GO:0005509">
    <property type="term" value="F:calcium ion binding"/>
    <property type="evidence" value="ECO:0007669"/>
    <property type="project" value="InterPro"/>
</dbReference>
<evidence type="ECO:0000256" key="11">
    <source>
        <dbReference type="ARBA" id="ARBA00023329"/>
    </source>
</evidence>
<feature type="chain" id="PRO_5027582921" description="Polycystin family receptor for egg jelly" evidence="21">
    <location>
        <begin position="27"/>
        <end position="2546"/>
    </location>
</feature>
<dbReference type="PROSITE" id="PS51111">
    <property type="entry name" value="REJ"/>
    <property type="match status" value="1"/>
</dbReference>
<feature type="transmembrane region" description="Helical" evidence="20">
    <location>
        <begin position="1441"/>
        <end position="1461"/>
    </location>
</feature>
<feature type="transmembrane region" description="Helical" evidence="20">
    <location>
        <begin position="1903"/>
        <end position="1925"/>
    </location>
</feature>
<dbReference type="InterPro" id="IPR046791">
    <property type="entry name" value="Polycystin_dom"/>
</dbReference>
<keyword evidence="5 20" id="KW-0812">Transmembrane</keyword>
<protein>
    <recommendedName>
        <fullName evidence="14">Polycystin family receptor for egg jelly</fullName>
    </recommendedName>
    <alternativeName>
        <fullName evidence="15">PKD and REJ homolog</fullName>
    </alternativeName>
    <alternativeName>
        <fullName evidence="16">Polycystic kidney disease and receptor for egg jelly-related protein</fullName>
    </alternativeName>
</protein>
<dbReference type="FunFam" id="2.60.60.20:FF:000016">
    <property type="entry name" value="Polycystin family receptor for egg jelly"/>
    <property type="match status" value="1"/>
</dbReference>
<dbReference type="Pfam" id="PF08016">
    <property type="entry name" value="PKD_channel"/>
    <property type="match status" value="1"/>
</dbReference>
<dbReference type="GO" id="GO:0005262">
    <property type="term" value="F:calcium channel activity"/>
    <property type="evidence" value="ECO:0007669"/>
    <property type="project" value="TreeGrafter"/>
</dbReference>
<accession>A0A6P5JQ30</accession>
<comment type="subcellular location">
    <subcellularLocation>
        <location evidence="2">Cell membrane</location>
        <topology evidence="2">Multi-pass membrane protein</topology>
    </subcellularLocation>
    <subcellularLocation>
        <location evidence="13">Cytoplasmic vesicle</location>
        <location evidence="13">Secretory vesicle</location>
        <location evidence="13">Acrosome membrane</location>
        <topology evidence="13">Multi-pass membrane protein</topology>
    </subcellularLocation>
    <subcellularLocation>
        <location evidence="1">Nucleus</location>
    </subcellularLocation>
</comment>
<evidence type="ECO:0000313" key="25">
    <source>
        <dbReference type="RefSeq" id="XP_020833129.1"/>
    </source>
</evidence>
<dbReference type="Gene3D" id="1.10.287.70">
    <property type="match status" value="1"/>
</dbReference>
<keyword evidence="25" id="KW-0675">Receptor</keyword>
<dbReference type="PROSITE" id="PS50095">
    <property type="entry name" value="PLAT"/>
    <property type="match status" value="1"/>
</dbReference>
<dbReference type="GO" id="GO:0050982">
    <property type="term" value="P:detection of mechanical stimulus"/>
    <property type="evidence" value="ECO:0007669"/>
    <property type="project" value="TreeGrafter"/>
</dbReference>
<evidence type="ECO:0000256" key="18">
    <source>
        <dbReference type="PROSITE-ProRule" id="PRU00152"/>
    </source>
</evidence>
<feature type="transmembrane region" description="Helical" evidence="20">
    <location>
        <begin position="2000"/>
        <end position="2023"/>
    </location>
</feature>
<dbReference type="SMART" id="SM00308">
    <property type="entry name" value="LH2"/>
    <property type="match status" value="1"/>
</dbReference>
<evidence type="ECO:0000256" key="4">
    <source>
        <dbReference type="ARBA" id="ARBA00022475"/>
    </source>
</evidence>
<name>A0A6P5JQ30_PHACI</name>